<evidence type="ECO:0000259" key="2">
    <source>
        <dbReference type="Pfam" id="PF18755"/>
    </source>
</evidence>
<organism evidence="3 4">
    <name type="scientific">Lentzea tibetensis</name>
    <dbReference type="NCBI Taxonomy" id="2591470"/>
    <lineage>
        <taxon>Bacteria</taxon>
        <taxon>Bacillati</taxon>
        <taxon>Actinomycetota</taxon>
        <taxon>Actinomycetes</taxon>
        <taxon>Pseudonocardiales</taxon>
        <taxon>Pseudonocardiaceae</taxon>
        <taxon>Lentzea</taxon>
    </lineage>
</organism>
<reference evidence="3 4" key="1">
    <citation type="submission" date="2019-07" db="EMBL/GenBank/DDBJ databases">
        <title>Lentzea xizangensis sp. nov., isolated from Qinghai-Tibetan Plateau Soils.</title>
        <authorList>
            <person name="Huang J."/>
        </authorList>
    </citation>
    <scope>NUCLEOTIDE SEQUENCE [LARGE SCALE GENOMIC DNA]</scope>
    <source>
        <strain evidence="3 4">FXJ1.1311</strain>
    </source>
</reference>
<dbReference type="AlphaFoldDB" id="A0A563EHD2"/>
<dbReference type="OrthoDB" id="291940at2"/>
<feature type="domain" description="RAMA" evidence="2">
    <location>
        <begin position="197"/>
        <end position="288"/>
    </location>
</feature>
<feature type="region of interest" description="Disordered" evidence="1">
    <location>
        <begin position="1"/>
        <end position="33"/>
    </location>
</feature>
<gene>
    <name evidence="3" type="ORF">FKR81_37325</name>
</gene>
<name>A0A563EHD2_9PSEU</name>
<dbReference type="EMBL" id="VOBR01000036">
    <property type="protein sequence ID" value="TWP46037.1"/>
    <property type="molecule type" value="Genomic_DNA"/>
</dbReference>
<keyword evidence="4" id="KW-1185">Reference proteome</keyword>
<accession>A0A563EHD2</accession>
<sequence length="297" mass="32060">MTTGSDAVRPHQVAAAATNADLPTDETGTRAGTPQLDQESEMLWQEGLPPDAMILAPALAATPMPHPEQGWAILVLAVDVLDDTDPDREGEVALFAGCWLPEQPAAHLCDGDLVLVLTEPDDDPFQDDCDDRVDVEMLLAHRNRWQRVGEWPALDARWPWIVAPTAAAVMSLHTDATEVAAHHASVAPPSARPFHGWGGNIGIVDLVTAGLVQPGEEFIWDRPGHGARHTARIQPDGTLLLVDGRTFVNPSGAITALGGRHQNGWTAWKRTADGRALGDLRAALRAQRGLPIEPRRR</sequence>
<dbReference type="RefSeq" id="WP_146359009.1">
    <property type="nucleotide sequence ID" value="NZ_VOBR01000036.1"/>
</dbReference>
<proteinExistence type="predicted"/>
<comment type="caution">
    <text evidence="3">The sequence shown here is derived from an EMBL/GenBank/DDBJ whole genome shotgun (WGS) entry which is preliminary data.</text>
</comment>
<evidence type="ECO:0000256" key="1">
    <source>
        <dbReference type="SAM" id="MobiDB-lite"/>
    </source>
</evidence>
<evidence type="ECO:0000313" key="3">
    <source>
        <dbReference type="EMBL" id="TWP46037.1"/>
    </source>
</evidence>
<dbReference type="InterPro" id="IPR040843">
    <property type="entry name" value="RAMA"/>
</dbReference>
<evidence type="ECO:0000313" key="4">
    <source>
        <dbReference type="Proteomes" id="UP000316639"/>
    </source>
</evidence>
<protein>
    <recommendedName>
        <fullName evidence="2">RAMA domain-containing protein</fullName>
    </recommendedName>
</protein>
<dbReference type="Proteomes" id="UP000316639">
    <property type="component" value="Unassembled WGS sequence"/>
</dbReference>
<dbReference type="Pfam" id="PF18755">
    <property type="entry name" value="RAMA"/>
    <property type="match status" value="1"/>
</dbReference>